<dbReference type="RefSeq" id="WP_012769766.1">
    <property type="nucleotide sequence ID" value="NC_012912.1"/>
</dbReference>
<dbReference type="Gene3D" id="2.40.50.100">
    <property type="match status" value="1"/>
</dbReference>
<accession>C6CHJ9</accession>
<dbReference type="SUPFAM" id="SSF111369">
    <property type="entry name" value="HlyD-like secretion proteins"/>
    <property type="match status" value="1"/>
</dbReference>
<name>C6CHJ9_DICC1</name>
<evidence type="ECO:0000313" key="5">
    <source>
        <dbReference type="Proteomes" id="UP000002735"/>
    </source>
</evidence>
<dbReference type="eggNOG" id="COG0845">
    <property type="taxonomic scope" value="Bacteria"/>
</dbReference>
<dbReference type="STRING" id="561229.Dd1591_2054"/>
<dbReference type="GO" id="GO:1990281">
    <property type="term" value="C:efflux pump complex"/>
    <property type="evidence" value="ECO:0007669"/>
    <property type="project" value="TreeGrafter"/>
</dbReference>
<protein>
    <submittedName>
        <fullName evidence="4">Secretion protein HlyD family protein</fullName>
    </submittedName>
</protein>
<dbReference type="KEGG" id="dze:Dd1591_2054"/>
<gene>
    <name evidence="4" type="ordered locus">Dd1591_2054</name>
</gene>
<reference evidence="4 5" key="1">
    <citation type="submission" date="2009-06" db="EMBL/GenBank/DDBJ databases">
        <title>Complete sequence of Dickeya zeae Ech1591.</title>
        <authorList>
            <consortium name="US DOE Joint Genome Institute"/>
            <person name="Lucas S."/>
            <person name="Copeland A."/>
            <person name="Lapidus A."/>
            <person name="Glavina del Rio T."/>
            <person name="Tice H."/>
            <person name="Bruce D."/>
            <person name="Goodwin L."/>
            <person name="Pitluck S."/>
            <person name="Chertkov O."/>
            <person name="Brettin T."/>
            <person name="Detter J.C."/>
            <person name="Han C."/>
            <person name="Larimer F."/>
            <person name="Land M."/>
            <person name="Hauser L."/>
            <person name="Kyrpides N."/>
            <person name="Ovchinnikova G."/>
            <person name="Balakrishnan V."/>
            <person name="Glasner J."/>
            <person name="Perna N.T."/>
        </authorList>
    </citation>
    <scope>NUCLEOTIDE SEQUENCE [LARGE SCALE GENOMIC DNA]</scope>
    <source>
        <strain evidence="4 5">Ech1591</strain>
    </source>
</reference>
<dbReference type="InterPro" id="IPR058625">
    <property type="entry name" value="MdtA-like_BSH"/>
</dbReference>
<dbReference type="EMBL" id="CP001655">
    <property type="protein sequence ID" value="ACT06900.1"/>
    <property type="molecule type" value="Genomic_DNA"/>
</dbReference>
<evidence type="ECO:0000256" key="2">
    <source>
        <dbReference type="SAM" id="SignalP"/>
    </source>
</evidence>
<dbReference type="GeneID" id="45080140"/>
<dbReference type="InterPro" id="IPR006143">
    <property type="entry name" value="RND_pump_MFP"/>
</dbReference>
<dbReference type="Gene3D" id="2.40.30.170">
    <property type="match status" value="1"/>
</dbReference>
<dbReference type="Proteomes" id="UP000002735">
    <property type="component" value="Chromosome"/>
</dbReference>
<dbReference type="HOGENOM" id="CLU_018816_5_0_6"/>
<comment type="similarity">
    <text evidence="1">Belongs to the membrane fusion protein (MFP) (TC 8.A.1) family.</text>
</comment>
<proteinExistence type="inferred from homology"/>
<feature type="signal peptide" evidence="2">
    <location>
        <begin position="1"/>
        <end position="24"/>
    </location>
</feature>
<evidence type="ECO:0000313" key="4">
    <source>
        <dbReference type="EMBL" id="ACT06900.1"/>
    </source>
</evidence>
<dbReference type="NCBIfam" id="TIGR01730">
    <property type="entry name" value="RND_mfp"/>
    <property type="match status" value="1"/>
</dbReference>
<evidence type="ECO:0000259" key="3">
    <source>
        <dbReference type="Pfam" id="PF25917"/>
    </source>
</evidence>
<keyword evidence="2" id="KW-0732">Signal</keyword>
<feature type="chain" id="PRO_5002963381" evidence="2">
    <location>
        <begin position="25"/>
        <end position="263"/>
    </location>
</feature>
<organism evidence="4 5">
    <name type="scientific">Dickeya chrysanthemi (strain Ech1591)</name>
    <name type="common">Dickeya zeae (strain Ech1591)</name>
    <dbReference type="NCBI Taxonomy" id="561229"/>
    <lineage>
        <taxon>Bacteria</taxon>
        <taxon>Pseudomonadati</taxon>
        <taxon>Pseudomonadota</taxon>
        <taxon>Gammaproteobacteria</taxon>
        <taxon>Enterobacterales</taxon>
        <taxon>Pectobacteriaceae</taxon>
        <taxon>Dickeya</taxon>
    </lineage>
</organism>
<dbReference type="AlphaFoldDB" id="C6CHJ9"/>
<dbReference type="Pfam" id="PF25917">
    <property type="entry name" value="BSH_RND"/>
    <property type="match status" value="1"/>
</dbReference>
<dbReference type="GO" id="GO:0015562">
    <property type="term" value="F:efflux transmembrane transporter activity"/>
    <property type="evidence" value="ECO:0007669"/>
    <property type="project" value="TreeGrafter"/>
</dbReference>
<dbReference type="PANTHER" id="PTHR30469">
    <property type="entry name" value="MULTIDRUG RESISTANCE PROTEIN MDTA"/>
    <property type="match status" value="1"/>
</dbReference>
<feature type="domain" description="Multidrug resistance protein MdtA-like barrel-sandwich hybrid" evidence="3">
    <location>
        <begin position="41"/>
        <end position="162"/>
    </location>
</feature>
<sequence precursor="true">MKRCRVARPLLLALMMVFADRALAQSAQQEPVRVQLSAVRQTTLSSGITARITHLAVKEGDRVKQGQVLLSFDCAVLKEKLNYASANEQAARKKLEIANRLDKLNSISVSDVEQARSAVSMALAESGVNRAMLERCDIKAPFSGRVTETLVRNWETVPEGKPLLSLYDDSAFELEMIVPSRWLRWLRADTPFSVALDETGQRYPAKISRLSSSVDAVSQSVKVFGQIAGHDDGLLPGMSGVAHFSAPAAADTPLQDDAVNHAQ</sequence>
<evidence type="ECO:0000256" key="1">
    <source>
        <dbReference type="ARBA" id="ARBA00009477"/>
    </source>
</evidence>